<evidence type="ECO:0000256" key="3">
    <source>
        <dbReference type="ARBA" id="ARBA00022679"/>
    </source>
</evidence>
<feature type="transmembrane region" description="Helical" evidence="8">
    <location>
        <begin position="40"/>
        <end position="62"/>
    </location>
</feature>
<protein>
    <submittedName>
        <fullName evidence="10">Sugar transferase</fullName>
    </submittedName>
</protein>
<feature type="transmembrane region" description="Helical" evidence="8">
    <location>
        <begin position="68"/>
        <end position="88"/>
    </location>
</feature>
<evidence type="ECO:0000259" key="9">
    <source>
        <dbReference type="Pfam" id="PF02397"/>
    </source>
</evidence>
<evidence type="ECO:0000256" key="4">
    <source>
        <dbReference type="ARBA" id="ARBA00022692"/>
    </source>
</evidence>
<dbReference type="GO" id="GO:0016740">
    <property type="term" value="F:transferase activity"/>
    <property type="evidence" value="ECO:0007669"/>
    <property type="project" value="UniProtKB-KW"/>
</dbReference>
<evidence type="ECO:0000256" key="2">
    <source>
        <dbReference type="ARBA" id="ARBA00006464"/>
    </source>
</evidence>
<comment type="subcellular location">
    <subcellularLocation>
        <location evidence="1">Membrane</location>
        <topology evidence="1">Multi-pass membrane protein</topology>
    </subcellularLocation>
</comment>
<reference evidence="10 11" key="1">
    <citation type="submission" date="2018-09" db="EMBL/GenBank/DDBJ databases">
        <authorList>
            <person name="Li J."/>
        </authorList>
    </citation>
    <scope>NUCLEOTIDE SEQUENCE [LARGE SCALE GENOMIC DNA]</scope>
    <source>
        <strain evidence="10 11">2129</strain>
    </source>
</reference>
<dbReference type="PANTHER" id="PTHR30576:SF10">
    <property type="entry name" value="SLL5057 PROTEIN"/>
    <property type="match status" value="1"/>
</dbReference>
<keyword evidence="11" id="KW-1185">Reference proteome</keyword>
<dbReference type="InterPro" id="IPR017475">
    <property type="entry name" value="EPS_sugar_tfrase"/>
</dbReference>
<comment type="similarity">
    <text evidence="2">Belongs to the bacterial sugar transferase family.</text>
</comment>
<evidence type="ECO:0000256" key="7">
    <source>
        <dbReference type="SAM" id="MobiDB-lite"/>
    </source>
</evidence>
<evidence type="ECO:0000256" key="6">
    <source>
        <dbReference type="ARBA" id="ARBA00023136"/>
    </source>
</evidence>
<keyword evidence="3 10" id="KW-0808">Transferase</keyword>
<organism evidence="10 11">
    <name type="scientific">Actinomyces lilanjuaniae</name>
    <dbReference type="NCBI Taxonomy" id="2321394"/>
    <lineage>
        <taxon>Bacteria</taxon>
        <taxon>Bacillati</taxon>
        <taxon>Actinomycetota</taxon>
        <taxon>Actinomycetes</taxon>
        <taxon>Actinomycetales</taxon>
        <taxon>Actinomycetaceae</taxon>
        <taxon>Actinomyces</taxon>
    </lineage>
</organism>
<gene>
    <name evidence="10" type="ORF">D5R93_11170</name>
</gene>
<feature type="transmembrane region" description="Helical" evidence="8">
    <location>
        <begin position="139"/>
        <end position="157"/>
    </location>
</feature>
<feature type="transmembrane region" description="Helical" evidence="8">
    <location>
        <begin position="302"/>
        <end position="326"/>
    </location>
</feature>
<dbReference type="InterPro" id="IPR003362">
    <property type="entry name" value="Bact_transf"/>
</dbReference>
<dbReference type="NCBIfam" id="TIGR03025">
    <property type="entry name" value="EPS_sugtrans"/>
    <property type="match status" value="1"/>
</dbReference>
<name>A0ABM6Z574_9ACTO</name>
<evidence type="ECO:0000256" key="8">
    <source>
        <dbReference type="SAM" id="Phobius"/>
    </source>
</evidence>
<feature type="region of interest" description="Disordered" evidence="7">
    <location>
        <begin position="1"/>
        <end position="27"/>
    </location>
</feature>
<evidence type="ECO:0000256" key="5">
    <source>
        <dbReference type="ARBA" id="ARBA00022989"/>
    </source>
</evidence>
<dbReference type="PANTHER" id="PTHR30576">
    <property type="entry name" value="COLANIC BIOSYNTHESIS UDP-GLUCOSE LIPID CARRIER TRANSFERASE"/>
    <property type="match status" value="1"/>
</dbReference>
<evidence type="ECO:0000313" key="10">
    <source>
        <dbReference type="EMBL" id="AYD90422.1"/>
    </source>
</evidence>
<dbReference type="Pfam" id="PF02397">
    <property type="entry name" value="Bac_transf"/>
    <property type="match status" value="1"/>
</dbReference>
<dbReference type="Proteomes" id="UP000273001">
    <property type="component" value="Chromosome"/>
</dbReference>
<dbReference type="EMBL" id="CP032514">
    <property type="protein sequence ID" value="AYD90422.1"/>
    <property type="molecule type" value="Genomic_DNA"/>
</dbReference>
<feature type="transmembrane region" description="Helical" evidence="8">
    <location>
        <begin position="100"/>
        <end position="119"/>
    </location>
</feature>
<proteinExistence type="inferred from homology"/>
<keyword evidence="5 8" id="KW-1133">Transmembrane helix</keyword>
<feature type="domain" description="Bacterial sugar transferase" evidence="9">
    <location>
        <begin position="300"/>
        <end position="489"/>
    </location>
</feature>
<evidence type="ECO:0000256" key="1">
    <source>
        <dbReference type="ARBA" id="ARBA00004141"/>
    </source>
</evidence>
<dbReference type="RefSeq" id="WP_119837175.1">
    <property type="nucleotide sequence ID" value="NZ_CP032514.1"/>
</dbReference>
<keyword evidence="6 8" id="KW-0472">Membrane</keyword>
<accession>A0ABM6Z574</accession>
<evidence type="ECO:0000313" key="11">
    <source>
        <dbReference type="Proteomes" id="UP000273001"/>
    </source>
</evidence>
<sequence>MTTSSLTLPLPEQRQPPSSGHDTAAIPAPRSPWARVRADLMTWLVLNDLFAVALPAWVVAGVRRPEAALAVALTGLLMIVTAWLLGALGMDTIEQGSPSTGHLFTAGLATVPAAALLAGMPVAELLAGTSSTATPTETAVFMGLAVQVILAMAGRQVESAWLRRRRLEGYGLRRTLVIMGPGAQPMLTHLRRHPMDGFLIVGYLSSGQEASAHSATPVRSAQHIASVVRAEQIDVVMTVGSVLPEDLVTVMRGLESTQTRLIVAPGLQDVVPGRMSSLSITNGWTGVIAVRTRRTRALGKSLFDRLVGSLLLLAASPLLLVTALAVRLDSAGPAFYAQERVGREGVPFTMWKFRSMYSDADQRRDFVVSTGGDAGNEVMFKDRQDPRITRVGRTIRRLSIDELPQLLNVVRGEMSLVGPRPALPHEVEQYDAEARRRLLVKPGMTGLWQVSGRSDLSWASTVALDRHYVDNRGGALDARILAGTLRAVIGGKGAY</sequence>
<keyword evidence="4 8" id="KW-0812">Transmembrane</keyword>